<name>A0A6A6EW70_9PEZI</name>
<dbReference type="AlphaFoldDB" id="A0A6A6EW70"/>
<evidence type="ECO:0000313" key="3">
    <source>
        <dbReference type="Proteomes" id="UP000800200"/>
    </source>
</evidence>
<protein>
    <submittedName>
        <fullName evidence="2">Uncharacterized protein</fullName>
    </submittedName>
</protein>
<feature type="region of interest" description="Disordered" evidence="1">
    <location>
        <begin position="111"/>
        <end position="130"/>
    </location>
</feature>
<proteinExistence type="predicted"/>
<keyword evidence="3" id="KW-1185">Reference proteome</keyword>
<feature type="compositionally biased region" description="Low complexity" evidence="1">
    <location>
        <begin position="24"/>
        <end position="38"/>
    </location>
</feature>
<dbReference type="EMBL" id="ML994610">
    <property type="protein sequence ID" value="KAF2195455.1"/>
    <property type="molecule type" value="Genomic_DNA"/>
</dbReference>
<evidence type="ECO:0000313" key="2">
    <source>
        <dbReference type="EMBL" id="KAF2195455.1"/>
    </source>
</evidence>
<feature type="compositionally biased region" description="Polar residues" evidence="1">
    <location>
        <begin position="39"/>
        <end position="49"/>
    </location>
</feature>
<evidence type="ECO:0000256" key="1">
    <source>
        <dbReference type="SAM" id="MobiDB-lite"/>
    </source>
</evidence>
<reference evidence="2" key="1">
    <citation type="journal article" date="2020" name="Stud. Mycol.">
        <title>101 Dothideomycetes genomes: a test case for predicting lifestyles and emergence of pathogens.</title>
        <authorList>
            <person name="Haridas S."/>
            <person name="Albert R."/>
            <person name="Binder M."/>
            <person name="Bloem J."/>
            <person name="Labutti K."/>
            <person name="Salamov A."/>
            <person name="Andreopoulos B."/>
            <person name="Baker S."/>
            <person name="Barry K."/>
            <person name="Bills G."/>
            <person name="Bluhm B."/>
            <person name="Cannon C."/>
            <person name="Castanera R."/>
            <person name="Culley D."/>
            <person name="Daum C."/>
            <person name="Ezra D."/>
            <person name="Gonzalez J."/>
            <person name="Henrissat B."/>
            <person name="Kuo A."/>
            <person name="Liang C."/>
            <person name="Lipzen A."/>
            <person name="Lutzoni F."/>
            <person name="Magnuson J."/>
            <person name="Mondo S."/>
            <person name="Nolan M."/>
            <person name="Ohm R."/>
            <person name="Pangilinan J."/>
            <person name="Park H.-J."/>
            <person name="Ramirez L."/>
            <person name="Alfaro M."/>
            <person name="Sun H."/>
            <person name="Tritt A."/>
            <person name="Yoshinaga Y."/>
            <person name="Zwiers L.-H."/>
            <person name="Turgeon B."/>
            <person name="Goodwin S."/>
            <person name="Spatafora J."/>
            <person name="Crous P."/>
            <person name="Grigoriev I."/>
        </authorList>
    </citation>
    <scope>NUCLEOTIDE SEQUENCE</scope>
    <source>
        <strain evidence="2">CBS 207.26</strain>
    </source>
</reference>
<feature type="region of interest" description="Disordered" evidence="1">
    <location>
        <begin position="23"/>
        <end position="59"/>
    </location>
</feature>
<dbReference type="Proteomes" id="UP000800200">
    <property type="component" value="Unassembled WGS sequence"/>
</dbReference>
<sequence length="168" mass="19144">MRGDTWPQISYCDLHLRQHRIRKTPLSLKTPTSPTGPTQIIQSRSTPQNAAGPPNPIPFDDAISKLAEAPSECEDLFDTFRLEFLEETRGIQVCVAQNILYNLWELKFNTTPRPPRRGSKKEDELEDQEQVKEMVRRGKQFKIAWQKLEIGMEGAVNAKQGLGRRGEG</sequence>
<accession>A0A6A6EW70</accession>
<organism evidence="2 3">
    <name type="scientific">Zopfia rhizophila CBS 207.26</name>
    <dbReference type="NCBI Taxonomy" id="1314779"/>
    <lineage>
        <taxon>Eukaryota</taxon>
        <taxon>Fungi</taxon>
        <taxon>Dikarya</taxon>
        <taxon>Ascomycota</taxon>
        <taxon>Pezizomycotina</taxon>
        <taxon>Dothideomycetes</taxon>
        <taxon>Dothideomycetes incertae sedis</taxon>
        <taxon>Zopfiaceae</taxon>
        <taxon>Zopfia</taxon>
    </lineage>
</organism>
<gene>
    <name evidence="2" type="ORF">K469DRAFT_12646</name>
</gene>